<gene>
    <name evidence="1" type="ORF">MNBD_GAMMA14-1368</name>
</gene>
<proteinExistence type="predicted"/>
<feature type="non-terminal residue" evidence="1">
    <location>
        <position position="38"/>
    </location>
</feature>
<evidence type="ECO:0000313" key="1">
    <source>
        <dbReference type="EMBL" id="VAW82946.1"/>
    </source>
</evidence>
<organism evidence="1">
    <name type="scientific">hydrothermal vent metagenome</name>
    <dbReference type="NCBI Taxonomy" id="652676"/>
    <lineage>
        <taxon>unclassified sequences</taxon>
        <taxon>metagenomes</taxon>
        <taxon>ecological metagenomes</taxon>
    </lineage>
</organism>
<protein>
    <submittedName>
        <fullName evidence="1">Uncharacterized protein</fullName>
    </submittedName>
</protein>
<reference evidence="1" key="1">
    <citation type="submission" date="2018-06" db="EMBL/GenBank/DDBJ databases">
        <authorList>
            <person name="Zhirakovskaya E."/>
        </authorList>
    </citation>
    <scope>NUCLEOTIDE SEQUENCE</scope>
</reference>
<sequence length="38" mass="4211">MVVVLIIGIMLTVSTLSIRGDSHAEIMRREADRMVALL</sequence>
<dbReference type="EMBL" id="UOFM01000500">
    <property type="protein sequence ID" value="VAW82946.1"/>
    <property type="molecule type" value="Genomic_DNA"/>
</dbReference>
<accession>A0A3B0ZQS2</accession>
<name>A0A3B0ZQS2_9ZZZZ</name>
<dbReference type="AlphaFoldDB" id="A0A3B0ZQS2"/>